<organism evidence="18 19">
    <name type="scientific">Patella caerulea</name>
    <name type="common">Rayed Mediterranean limpet</name>
    <dbReference type="NCBI Taxonomy" id="87958"/>
    <lineage>
        <taxon>Eukaryota</taxon>
        <taxon>Metazoa</taxon>
        <taxon>Spiralia</taxon>
        <taxon>Lophotrochozoa</taxon>
        <taxon>Mollusca</taxon>
        <taxon>Gastropoda</taxon>
        <taxon>Patellogastropoda</taxon>
        <taxon>Patelloidea</taxon>
        <taxon>Patellidae</taxon>
        <taxon>Patella</taxon>
    </lineage>
</organism>
<evidence type="ECO:0000256" key="3">
    <source>
        <dbReference type="ARBA" id="ARBA00004496"/>
    </source>
</evidence>
<evidence type="ECO:0000256" key="11">
    <source>
        <dbReference type="ARBA" id="ARBA00022990"/>
    </source>
</evidence>
<evidence type="ECO:0000256" key="17">
    <source>
        <dbReference type="RuleBase" id="RU361210"/>
    </source>
</evidence>
<dbReference type="GO" id="GO:0003755">
    <property type="term" value="F:peptidyl-prolyl cis-trans isomerase activity"/>
    <property type="evidence" value="ECO:0007669"/>
    <property type="project" value="UniProtKB-KW"/>
</dbReference>
<evidence type="ECO:0000256" key="2">
    <source>
        <dbReference type="ARBA" id="ARBA00004123"/>
    </source>
</evidence>
<evidence type="ECO:0000256" key="1">
    <source>
        <dbReference type="ARBA" id="ARBA00000971"/>
    </source>
</evidence>
<evidence type="ECO:0000256" key="4">
    <source>
        <dbReference type="ARBA" id="ARBA00011019"/>
    </source>
</evidence>
<evidence type="ECO:0000256" key="16">
    <source>
        <dbReference type="ARBA" id="ARBA00054769"/>
    </source>
</evidence>
<comment type="caution">
    <text evidence="18">The sequence shown here is derived from an EMBL/GenBank/DDBJ whole genome shotgun (WGS) entry which is preliminary data.</text>
</comment>
<dbReference type="GO" id="GO:0008160">
    <property type="term" value="F:protein tyrosine phosphatase activator activity"/>
    <property type="evidence" value="ECO:0007669"/>
    <property type="project" value="TreeGrafter"/>
</dbReference>
<keyword evidence="19" id="KW-1185">Reference proteome</keyword>
<evidence type="ECO:0000256" key="13">
    <source>
        <dbReference type="ARBA" id="ARBA00023235"/>
    </source>
</evidence>
<dbReference type="GO" id="GO:0005634">
    <property type="term" value="C:nucleus"/>
    <property type="evidence" value="ECO:0007669"/>
    <property type="project" value="UniProtKB-SubCell"/>
</dbReference>
<keyword evidence="13 17" id="KW-0413">Isomerase</keyword>
<dbReference type="PIRSF" id="PIRSF016325">
    <property type="entry name" value="Phstyr_phstse_ac"/>
    <property type="match status" value="1"/>
</dbReference>
<comment type="subcellular location">
    <subcellularLocation>
        <location evidence="3 17">Cytoplasm</location>
    </subcellularLocation>
    <subcellularLocation>
        <location evidence="2">Nucleus</location>
    </subcellularLocation>
</comment>
<keyword evidence="11" id="KW-0007">Acetylation</keyword>
<evidence type="ECO:0000256" key="5">
    <source>
        <dbReference type="ARBA" id="ARBA00013194"/>
    </source>
</evidence>
<evidence type="ECO:0000256" key="6">
    <source>
        <dbReference type="ARBA" id="ARBA00022490"/>
    </source>
</evidence>
<dbReference type="EC" id="5.2.1.8" evidence="5 17"/>
<dbReference type="Gene3D" id="1.20.120.1150">
    <property type="match status" value="1"/>
</dbReference>
<gene>
    <name evidence="18" type="ORF">SNE40_001492</name>
</gene>
<dbReference type="GO" id="GO:0005524">
    <property type="term" value="F:ATP binding"/>
    <property type="evidence" value="ECO:0007669"/>
    <property type="project" value="UniProtKB-KW"/>
</dbReference>
<keyword evidence="6 17" id="KW-0963">Cytoplasm</keyword>
<dbReference type="GO" id="GO:0000159">
    <property type="term" value="C:protein phosphatase type 2A complex"/>
    <property type="evidence" value="ECO:0007669"/>
    <property type="project" value="TreeGrafter"/>
</dbReference>
<keyword evidence="12 17" id="KW-0697">Rotamase</keyword>
<evidence type="ECO:0000313" key="18">
    <source>
        <dbReference type="EMBL" id="KAK6196227.1"/>
    </source>
</evidence>
<comment type="similarity">
    <text evidence="4 17">Belongs to the PTPA-type PPIase family.</text>
</comment>
<evidence type="ECO:0000256" key="15">
    <source>
        <dbReference type="ARBA" id="ARBA00044786"/>
    </source>
</evidence>
<dbReference type="EMBL" id="JAZGQO010000001">
    <property type="protein sequence ID" value="KAK6196227.1"/>
    <property type="molecule type" value="Genomic_DNA"/>
</dbReference>
<comment type="catalytic activity">
    <reaction evidence="1 17">
        <text>[protein]-peptidylproline (omega=180) = [protein]-peptidylproline (omega=0)</text>
        <dbReference type="Rhea" id="RHEA:16237"/>
        <dbReference type="Rhea" id="RHEA-COMP:10747"/>
        <dbReference type="Rhea" id="RHEA-COMP:10748"/>
        <dbReference type="ChEBI" id="CHEBI:83833"/>
        <dbReference type="ChEBI" id="CHEBI:83834"/>
        <dbReference type="EC" id="5.2.1.8"/>
    </reaction>
</comment>
<accession>A0AAN8Q3K8</accession>
<dbReference type="AlphaFoldDB" id="A0AAN8Q3K8"/>
<dbReference type="FunFam" id="1.20.120.1150:FF:000001">
    <property type="entry name" value="Serine/threonine-protein phosphatase 2A activator"/>
    <property type="match status" value="1"/>
</dbReference>
<dbReference type="Pfam" id="PF03095">
    <property type="entry name" value="PTPA"/>
    <property type="match status" value="1"/>
</dbReference>
<dbReference type="InterPro" id="IPR043170">
    <property type="entry name" value="PTPA_C_lid"/>
</dbReference>
<dbReference type="GO" id="GO:0005737">
    <property type="term" value="C:cytoplasm"/>
    <property type="evidence" value="ECO:0007669"/>
    <property type="project" value="UniProtKB-SubCell"/>
</dbReference>
<evidence type="ECO:0000256" key="9">
    <source>
        <dbReference type="ARBA" id="ARBA00022840"/>
    </source>
</evidence>
<keyword evidence="10" id="KW-0460">Magnesium</keyword>
<evidence type="ECO:0000256" key="10">
    <source>
        <dbReference type="ARBA" id="ARBA00022842"/>
    </source>
</evidence>
<keyword evidence="8" id="KW-0547">Nucleotide-binding</keyword>
<evidence type="ECO:0000256" key="7">
    <source>
        <dbReference type="ARBA" id="ARBA00022723"/>
    </source>
</evidence>
<evidence type="ECO:0000256" key="12">
    <source>
        <dbReference type="ARBA" id="ARBA00023110"/>
    </source>
</evidence>
<evidence type="ECO:0000256" key="14">
    <source>
        <dbReference type="ARBA" id="ARBA00023242"/>
    </source>
</evidence>
<dbReference type="Proteomes" id="UP001347796">
    <property type="component" value="Unassembled WGS sequence"/>
</dbReference>
<comment type="function">
    <text evidence="16">PPIases accelerate the folding of proteins. It catalyzes the cis-trans isomerization of proline imidic peptide bonds in oligopeptides. Acts as a regulatory subunit for serine/threonine-protein phosphatase 2A (PP2A). Modulates PP2A activity or substrate specificity, probably by inducing a conformational change in the catalytic subunit, a proposed direct target of the PPIase. Can reactivate inactive phosphatase PP2A-phosphatase methylesterase complexes (PP2A(i)) in presence of ATP and Mg(2+). Reversibly stimulates the variable phosphotyrosyl phosphatase activity of PP2A core heterodimer PP2A(D) in presence of ATP and Mg(2+) (in vitro). The phosphotyrosyl phosphatase activity is dependent of an ATPase activity of the PP2A(D):PPP2R4 complex. Is involved in apoptosis; the function appears to be independent from PP2A.</text>
</comment>
<proteinExistence type="inferred from homology"/>
<sequence length="319" mass="36894">MADVEGQYEPIDISTHKFIPPQKEIILPEHIPKWEKSKAYADLMGLLMTLNKAIQGKKISDTYPVSENIIKLLELLEQLDKWLDEIPPIDQPQRFGNKAFRDWFLKLQENVDDLLKKALEEKYHPAIVELSVYLVESVGNSTRIDYGSGHEMAFAAFLCCLFKVGVLKPDDFIATVLKIFERYLQLMRKCQTLYRMEPAGSHGVWSLDDFQFIPFIWGSSQLIDHPRIKPKSFVNPEIYEHFWKDYMFLGCIKYINEVKTGPFAEHSNQLWNVSGVPNWSKVNSGLIKMYKAEVLCKHPVIQHFLFGSLLSVEPVVLKT</sequence>
<dbReference type="GO" id="GO:0007052">
    <property type="term" value="P:mitotic spindle organization"/>
    <property type="evidence" value="ECO:0007669"/>
    <property type="project" value="TreeGrafter"/>
</dbReference>
<keyword evidence="14" id="KW-0539">Nucleus</keyword>
<reference evidence="18 19" key="1">
    <citation type="submission" date="2024-01" db="EMBL/GenBank/DDBJ databases">
        <title>The genome of the rayed Mediterranean limpet Patella caerulea (Linnaeus, 1758).</title>
        <authorList>
            <person name="Anh-Thu Weber A."/>
            <person name="Halstead-Nussloch G."/>
        </authorList>
    </citation>
    <scope>NUCLEOTIDE SEQUENCE [LARGE SCALE GENOMIC DNA]</scope>
    <source>
        <strain evidence="18">AATW-2023a</strain>
        <tissue evidence="18">Whole specimen</tissue>
    </source>
</reference>
<keyword evidence="7" id="KW-0479">Metal-binding</keyword>
<name>A0AAN8Q3K8_PATCE</name>
<dbReference type="InterPro" id="IPR004327">
    <property type="entry name" value="Phstyr_phstse_ac"/>
</dbReference>
<dbReference type="PANTHER" id="PTHR10012:SF0">
    <property type="entry name" value="SERINE_THREONINE-PROTEIN PHOSPHATASE 2A ACTIVATOR"/>
    <property type="match status" value="1"/>
</dbReference>
<dbReference type="CDD" id="cd04087">
    <property type="entry name" value="PTPA"/>
    <property type="match status" value="1"/>
</dbReference>
<dbReference type="SUPFAM" id="SSF140984">
    <property type="entry name" value="PTPA-like"/>
    <property type="match status" value="1"/>
</dbReference>
<dbReference type="InterPro" id="IPR037218">
    <property type="entry name" value="PTPA_sf"/>
</dbReference>
<evidence type="ECO:0000256" key="8">
    <source>
        <dbReference type="ARBA" id="ARBA00022741"/>
    </source>
</evidence>
<dbReference type="GO" id="GO:0046872">
    <property type="term" value="F:metal ion binding"/>
    <property type="evidence" value="ECO:0007669"/>
    <property type="project" value="UniProtKB-KW"/>
</dbReference>
<protein>
    <recommendedName>
        <fullName evidence="15 17">Serine/threonine-protein phosphatase 2A activator</fullName>
        <ecNumber evidence="5 17">5.2.1.8</ecNumber>
    </recommendedName>
    <alternativeName>
        <fullName evidence="17">Phosphotyrosyl phosphatase activator</fullName>
    </alternativeName>
</protein>
<keyword evidence="9" id="KW-0067">ATP-binding</keyword>
<evidence type="ECO:0000313" key="19">
    <source>
        <dbReference type="Proteomes" id="UP001347796"/>
    </source>
</evidence>
<dbReference type="PANTHER" id="PTHR10012">
    <property type="entry name" value="SERINE/THREONINE-PROTEIN PHOSPHATASE 2A REGULATORY SUBUNIT B"/>
    <property type="match status" value="1"/>
</dbReference>